<dbReference type="AlphaFoldDB" id="Q5BQY8"/>
<name>Q5BQY8_SCHJA</name>
<sequence>MSNLHDVAMIFNSITRSLAERHFKQGRLERDEGLSFLPETILVLHLNSNHQVEPSSSSRSTNQKYIHPFEIELANLEIRRGAGVLST</sequence>
<organism evidence="1">
    <name type="scientific">Schistosoma japonicum</name>
    <name type="common">Blood fluke</name>
    <dbReference type="NCBI Taxonomy" id="6182"/>
    <lineage>
        <taxon>Eukaryota</taxon>
        <taxon>Metazoa</taxon>
        <taxon>Spiralia</taxon>
        <taxon>Lophotrochozoa</taxon>
        <taxon>Platyhelminthes</taxon>
        <taxon>Trematoda</taxon>
        <taxon>Digenea</taxon>
        <taxon>Strigeidida</taxon>
        <taxon>Schistosomatoidea</taxon>
        <taxon>Schistosomatidae</taxon>
        <taxon>Schistosoma</taxon>
    </lineage>
</organism>
<evidence type="ECO:0000313" key="1">
    <source>
        <dbReference type="EMBL" id="AAX31048.1"/>
    </source>
</evidence>
<dbReference type="EMBL" id="AY915827">
    <property type="protein sequence ID" value="AAX31048.1"/>
    <property type="molecule type" value="mRNA"/>
</dbReference>
<reference evidence="1" key="1">
    <citation type="submission" date="2005-01" db="EMBL/GenBank/DDBJ databases">
        <authorList>
            <person name="Han Z."/>
        </authorList>
    </citation>
    <scope>NUCLEOTIDE SEQUENCE</scope>
</reference>
<accession>Q5BQY8</accession>
<reference evidence="1" key="2">
    <citation type="journal article" date="2006" name="PLoS Pathog.">
        <title>New perspectives on host-parasite interplay by comparative transcriptomic and proteomic analyses of Schistosoma japonicum.</title>
        <authorList>
            <person name="Liu F."/>
            <person name="Lu J."/>
            <person name="Hu W."/>
            <person name="Wang S.Y."/>
            <person name="Cui S.J."/>
            <person name="Chi M."/>
            <person name="Yan Q."/>
            <person name="Wang X.R."/>
            <person name="Song H.D."/>
            <person name="Xu X.N."/>
            <person name="Wang J.J."/>
            <person name="Zhang X.L."/>
            <person name="Zhang X."/>
            <person name="Wang Z.Q."/>
            <person name="Xue C.L."/>
            <person name="Brindley P.J."/>
            <person name="McManus D.P."/>
            <person name="Yang P.Y."/>
            <person name="Feng Z."/>
            <person name="Chen Z."/>
            <person name="Han Z.G."/>
        </authorList>
    </citation>
    <scope>NUCLEOTIDE SEQUENCE</scope>
</reference>
<protein>
    <submittedName>
        <fullName evidence="1">SJCHGC09757 protein</fullName>
    </submittedName>
</protein>
<proteinExistence type="evidence at transcript level"/>